<feature type="region of interest" description="Disordered" evidence="12">
    <location>
        <begin position="926"/>
        <end position="945"/>
    </location>
</feature>
<feature type="signal peptide" evidence="14">
    <location>
        <begin position="1"/>
        <end position="20"/>
    </location>
</feature>
<dbReference type="CDD" id="cd15136">
    <property type="entry name" value="7tmA_Glyco_hormone_R"/>
    <property type="match status" value="1"/>
</dbReference>
<feature type="compositionally biased region" description="Basic and acidic residues" evidence="12">
    <location>
        <begin position="1060"/>
        <end position="1072"/>
    </location>
</feature>
<feature type="compositionally biased region" description="Acidic residues" evidence="12">
    <location>
        <begin position="1044"/>
        <end position="1059"/>
    </location>
</feature>
<comment type="subcellular location">
    <subcellularLocation>
        <location evidence="1">Cell membrane</location>
        <topology evidence="1">Multi-pass membrane protein</topology>
    </subcellularLocation>
</comment>
<evidence type="ECO:0000313" key="17">
    <source>
        <dbReference type="Proteomes" id="UP001627154"/>
    </source>
</evidence>
<comment type="similarity">
    <text evidence="2">Belongs to the G-protein coupled receptor 1 family.</text>
</comment>
<keyword evidence="17" id="KW-1185">Reference proteome</keyword>
<evidence type="ECO:0000256" key="14">
    <source>
        <dbReference type="SAM" id="SignalP"/>
    </source>
</evidence>
<sequence>MWLPVLLPIAALLGVPVVSSTTPTPTPTKPSPRGCQMIVRKTGASELNCVQAGIADLTQLPRFPQITKIDLTSNNLTFIPPRAFVDYPKLHTLLLKQNRLGQIDAKAFENLTGLLVLELNDNEIENFLFPAEQQIEELSLSNNRIYKLEASSFRNAKHLLSLDLRANPIKKIDEQAFQHLHRLKKLTLSNTKVLDKFPDIKSCHSLEILQIDRASLTHVPDDLCLNSPKLRSLDLKSNLLITMPNLKNCHELRVLDLAYNSILTLDGRPFENLNMLYDLLIPNNNIKIISNEAFTGLTQLQVLNLQNNQIEFIHPEAFIHTTKLEDLNLGNNVFPSLPVKGLSHLLHLKTFNNPVLREFPAPSEFPRIRTMILSYAYHCCYFVNLPASSKTSDSSAEATERSQLLHESVLFPSDDEFDLSLWNSNLTDIWPQLNNLSDKFGLKINELWDNFGSDFTYPGHLPAYLEEYFEDENRQTTKPVQLDPQNVKCLPLPGPFSPCRDLFDWWTLRCGVWIVFLLALLGNGLVVLVLVFSRSKLDVPRFLVCNLAAADFFMGLYLAFLAVVDVATLGSFRKHGIRWQMSRSCQLAGFLGVLSSELSVYTLAVITLERNYAITHAMRLNKRLTLRRATWIMSIGWLFAISMASMPLLGISDYRKFAICLPFETEDPLSLAYVVFLMLVNGLAFFILIGCYLRMYYAIRGSQAWNSNDTRIAKRMALLVFTDFLCWSPIAFFSLTAVFGLRLVSLEEAKIFAVFVLPLNSCCNPFLYAILTKQFKKDCVQIFKSIEESRINKTIGKCRHNSSNFSNKLTPANTNSHLAGSGSRAFQPQQSTVYHRVSCRCSAPTAALTKDNPLTHVDHSIDAEERRLACWWRGKLNWSCLGNRSSRRQRHVDDNSPANEMTFGASANARLDPKIASSLSFSENYSSSRSDSWKNQQCSSSVQMRILDGQRRSSSWLSSRKASSDSNLSSSRNDSSGSGTTASTSTWRTRSSTASHESACRSKTPRLQRQHAVQEPDSPASPARAALMVRPLATIPSAAEVSELCDEETNVVPPDEVDVGSDRLGDEADASVKNKTLGSC</sequence>
<keyword evidence="8" id="KW-0297">G-protein coupled receptor</keyword>
<evidence type="ECO:0000256" key="8">
    <source>
        <dbReference type="ARBA" id="ARBA00023040"/>
    </source>
</evidence>
<feature type="transmembrane region" description="Helical" evidence="13">
    <location>
        <begin position="544"/>
        <end position="567"/>
    </location>
</feature>
<dbReference type="Proteomes" id="UP001627154">
    <property type="component" value="Unassembled WGS sequence"/>
</dbReference>
<protein>
    <recommendedName>
        <fullName evidence="15">G-protein coupled receptors family 1 profile domain-containing protein</fullName>
    </recommendedName>
</protein>
<dbReference type="InterPro" id="IPR032675">
    <property type="entry name" value="LRR_dom_sf"/>
</dbReference>
<evidence type="ECO:0000259" key="15">
    <source>
        <dbReference type="PROSITE" id="PS50262"/>
    </source>
</evidence>
<feature type="region of interest" description="Disordered" evidence="12">
    <location>
        <begin position="950"/>
        <end position="1022"/>
    </location>
</feature>
<feature type="region of interest" description="Disordered" evidence="12">
    <location>
        <begin position="1044"/>
        <end position="1080"/>
    </location>
</feature>
<dbReference type="InterPro" id="IPR001611">
    <property type="entry name" value="Leu-rich_rpt"/>
</dbReference>
<dbReference type="GO" id="GO:0004930">
    <property type="term" value="F:G protein-coupled receptor activity"/>
    <property type="evidence" value="ECO:0007669"/>
    <property type="project" value="UniProtKB-KW"/>
</dbReference>
<keyword evidence="5 13" id="KW-0812">Transmembrane</keyword>
<dbReference type="Pfam" id="PF13855">
    <property type="entry name" value="LRR_8"/>
    <property type="match status" value="4"/>
</dbReference>
<evidence type="ECO:0000256" key="9">
    <source>
        <dbReference type="ARBA" id="ARBA00023136"/>
    </source>
</evidence>
<evidence type="ECO:0000256" key="4">
    <source>
        <dbReference type="ARBA" id="ARBA00022614"/>
    </source>
</evidence>
<evidence type="ECO:0000256" key="7">
    <source>
        <dbReference type="ARBA" id="ARBA00022989"/>
    </source>
</evidence>
<dbReference type="PRINTS" id="PR00373">
    <property type="entry name" value="GLYCHORMONER"/>
</dbReference>
<feature type="chain" id="PRO_5044768586" description="G-protein coupled receptors family 1 profile domain-containing protein" evidence="14">
    <location>
        <begin position="21"/>
        <end position="1080"/>
    </location>
</feature>
<dbReference type="EMBL" id="JBJJXI010000096">
    <property type="protein sequence ID" value="KAL3393830.1"/>
    <property type="molecule type" value="Genomic_DNA"/>
</dbReference>
<feature type="compositionally biased region" description="Low complexity" evidence="12">
    <location>
        <begin position="952"/>
        <end position="995"/>
    </location>
</feature>
<feature type="region of interest" description="Disordered" evidence="12">
    <location>
        <begin position="884"/>
        <end position="906"/>
    </location>
</feature>
<feature type="transmembrane region" description="Helical" evidence="13">
    <location>
        <begin position="511"/>
        <end position="532"/>
    </location>
</feature>
<keyword evidence="11" id="KW-0807">Transducer</keyword>
<dbReference type="PRINTS" id="PR00237">
    <property type="entry name" value="GPCRRHODOPSN"/>
</dbReference>
<dbReference type="PROSITE" id="PS50262">
    <property type="entry name" value="G_PROTEIN_RECEP_F1_2"/>
    <property type="match status" value="1"/>
</dbReference>
<dbReference type="PANTHER" id="PTHR24372">
    <property type="entry name" value="GLYCOPROTEIN HORMONE RECEPTOR"/>
    <property type="match status" value="1"/>
</dbReference>
<feature type="transmembrane region" description="Helical" evidence="13">
    <location>
        <begin position="716"/>
        <end position="739"/>
    </location>
</feature>
<keyword evidence="9 13" id="KW-0472">Membrane</keyword>
<keyword evidence="3" id="KW-1003">Cell membrane</keyword>
<name>A0ABD2WLV6_9HYME</name>
<feature type="transmembrane region" description="Helical" evidence="13">
    <location>
        <begin position="671"/>
        <end position="695"/>
    </location>
</feature>
<feature type="transmembrane region" description="Helical" evidence="13">
    <location>
        <begin position="751"/>
        <end position="771"/>
    </location>
</feature>
<dbReference type="SMART" id="SM00365">
    <property type="entry name" value="LRR_SD22"/>
    <property type="match status" value="4"/>
</dbReference>
<dbReference type="InterPro" id="IPR003591">
    <property type="entry name" value="Leu-rich_rpt_typical-subtyp"/>
</dbReference>
<dbReference type="SMART" id="SM01381">
    <property type="entry name" value="7TM_GPCR_Srsx"/>
    <property type="match status" value="1"/>
</dbReference>
<dbReference type="InterPro" id="IPR000276">
    <property type="entry name" value="GPCR_Rhodpsn"/>
</dbReference>
<organism evidence="16 17">
    <name type="scientific">Trichogramma kaykai</name>
    <dbReference type="NCBI Taxonomy" id="54128"/>
    <lineage>
        <taxon>Eukaryota</taxon>
        <taxon>Metazoa</taxon>
        <taxon>Ecdysozoa</taxon>
        <taxon>Arthropoda</taxon>
        <taxon>Hexapoda</taxon>
        <taxon>Insecta</taxon>
        <taxon>Pterygota</taxon>
        <taxon>Neoptera</taxon>
        <taxon>Endopterygota</taxon>
        <taxon>Hymenoptera</taxon>
        <taxon>Apocrita</taxon>
        <taxon>Proctotrupomorpha</taxon>
        <taxon>Chalcidoidea</taxon>
        <taxon>Trichogrammatidae</taxon>
        <taxon>Trichogramma</taxon>
    </lineage>
</organism>
<evidence type="ECO:0000256" key="12">
    <source>
        <dbReference type="SAM" id="MobiDB-lite"/>
    </source>
</evidence>
<dbReference type="FunFam" id="1.20.1070.10:FF:000156">
    <property type="entry name" value="Lutropin-choriogonadotropic hormone receptor"/>
    <property type="match status" value="1"/>
</dbReference>
<dbReference type="SMART" id="SM00369">
    <property type="entry name" value="LRR_TYP"/>
    <property type="match status" value="9"/>
</dbReference>
<dbReference type="AlphaFoldDB" id="A0ABD2WLV6"/>
<keyword evidence="4" id="KW-0433">Leucine-rich repeat</keyword>
<evidence type="ECO:0000256" key="10">
    <source>
        <dbReference type="ARBA" id="ARBA00023170"/>
    </source>
</evidence>
<reference evidence="16 17" key="1">
    <citation type="journal article" date="2024" name="bioRxiv">
        <title>A reference genome for Trichogramma kaykai: A tiny desert-dwelling parasitoid wasp with competing sex-ratio distorters.</title>
        <authorList>
            <person name="Culotta J."/>
            <person name="Lindsey A.R."/>
        </authorList>
    </citation>
    <scope>NUCLEOTIDE SEQUENCE [LARGE SCALE GENOMIC DNA]</scope>
    <source>
        <strain evidence="16 17">KSX58</strain>
    </source>
</reference>
<evidence type="ECO:0000256" key="3">
    <source>
        <dbReference type="ARBA" id="ARBA00022475"/>
    </source>
</evidence>
<proteinExistence type="inferred from homology"/>
<feature type="transmembrane region" description="Helical" evidence="13">
    <location>
        <begin position="629"/>
        <end position="651"/>
    </location>
</feature>
<dbReference type="InterPro" id="IPR017452">
    <property type="entry name" value="GPCR_Rhodpsn_7TM"/>
</dbReference>
<evidence type="ECO:0000256" key="5">
    <source>
        <dbReference type="ARBA" id="ARBA00022692"/>
    </source>
</evidence>
<evidence type="ECO:0000256" key="13">
    <source>
        <dbReference type="SAM" id="Phobius"/>
    </source>
</evidence>
<keyword evidence="6" id="KW-0677">Repeat</keyword>
<evidence type="ECO:0000256" key="11">
    <source>
        <dbReference type="ARBA" id="ARBA00023224"/>
    </source>
</evidence>
<dbReference type="PANTHER" id="PTHR24372:SF82">
    <property type="entry name" value="RICKETS"/>
    <property type="match status" value="1"/>
</dbReference>
<dbReference type="Gene3D" id="1.20.1070.10">
    <property type="entry name" value="Rhodopsin 7-helix transmembrane proteins"/>
    <property type="match status" value="1"/>
</dbReference>
<feature type="compositionally biased region" description="Polar residues" evidence="12">
    <location>
        <begin position="933"/>
        <end position="943"/>
    </location>
</feature>
<dbReference type="Pfam" id="PF00001">
    <property type="entry name" value="7tm_1"/>
    <property type="match status" value="1"/>
</dbReference>
<dbReference type="PROSITE" id="PS51450">
    <property type="entry name" value="LRR"/>
    <property type="match status" value="3"/>
</dbReference>
<evidence type="ECO:0000256" key="1">
    <source>
        <dbReference type="ARBA" id="ARBA00004651"/>
    </source>
</evidence>
<keyword evidence="10" id="KW-0675">Receptor</keyword>
<evidence type="ECO:0000256" key="6">
    <source>
        <dbReference type="ARBA" id="ARBA00022737"/>
    </source>
</evidence>
<accession>A0ABD2WLV6</accession>
<keyword evidence="7 13" id="KW-1133">Transmembrane helix</keyword>
<gene>
    <name evidence="16" type="ORF">TKK_012059</name>
</gene>
<comment type="caution">
    <text evidence="16">The sequence shown here is derived from an EMBL/GenBank/DDBJ whole genome shotgun (WGS) entry which is preliminary data.</text>
</comment>
<dbReference type="SUPFAM" id="SSF81321">
    <property type="entry name" value="Family A G protein-coupled receptor-like"/>
    <property type="match status" value="1"/>
</dbReference>
<dbReference type="SUPFAM" id="SSF52058">
    <property type="entry name" value="L domain-like"/>
    <property type="match status" value="1"/>
</dbReference>
<evidence type="ECO:0000313" key="16">
    <source>
        <dbReference type="EMBL" id="KAL3393830.1"/>
    </source>
</evidence>
<evidence type="ECO:0000256" key="2">
    <source>
        <dbReference type="ARBA" id="ARBA00010663"/>
    </source>
</evidence>
<feature type="domain" description="G-protein coupled receptors family 1 profile" evidence="15">
    <location>
        <begin position="522"/>
        <end position="768"/>
    </location>
</feature>
<dbReference type="InterPro" id="IPR002131">
    <property type="entry name" value="Gphrmn_rcpt_fam"/>
</dbReference>
<dbReference type="GO" id="GO:0005886">
    <property type="term" value="C:plasma membrane"/>
    <property type="evidence" value="ECO:0007669"/>
    <property type="project" value="UniProtKB-SubCell"/>
</dbReference>
<feature type="transmembrane region" description="Helical" evidence="13">
    <location>
        <begin position="587"/>
        <end position="608"/>
    </location>
</feature>
<dbReference type="Gene3D" id="3.80.10.10">
    <property type="entry name" value="Ribonuclease Inhibitor"/>
    <property type="match status" value="2"/>
</dbReference>
<keyword evidence="14" id="KW-0732">Signal</keyword>